<feature type="non-terminal residue" evidence="1">
    <location>
        <position position="1"/>
    </location>
</feature>
<evidence type="ECO:0000313" key="2">
    <source>
        <dbReference type="Proteomes" id="UP000485058"/>
    </source>
</evidence>
<evidence type="ECO:0000313" key="1">
    <source>
        <dbReference type="EMBL" id="GFH08603.1"/>
    </source>
</evidence>
<dbReference type="EMBL" id="BLLF01000171">
    <property type="protein sequence ID" value="GFH08603.1"/>
    <property type="molecule type" value="Genomic_DNA"/>
</dbReference>
<organism evidence="1 2">
    <name type="scientific">Haematococcus lacustris</name>
    <name type="common">Green alga</name>
    <name type="synonym">Haematococcus pluvialis</name>
    <dbReference type="NCBI Taxonomy" id="44745"/>
    <lineage>
        <taxon>Eukaryota</taxon>
        <taxon>Viridiplantae</taxon>
        <taxon>Chlorophyta</taxon>
        <taxon>core chlorophytes</taxon>
        <taxon>Chlorophyceae</taxon>
        <taxon>CS clade</taxon>
        <taxon>Chlamydomonadales</taxon>
        <taxon>Haematococcaceae</taxon>
        <taxon>Haematococcus</taxon>
    </lineage>
</organism>
<gene>
    <name evidence="1" type="ORF">HaLaN_03589</name>
</gene>
<proteinExistence type="predicted"/>
<protein>
    <submittedName>
        <fullName evidence="1">Uncharacterized protein</fullName>
    </submittedName>
</protein>
<dbReference type="AlphaFoldDB" id="A0A699YEX2"/>
<name>A0A699YEX2_HAELA</name>
<keyword evidence="2" id="KW-1185">Reference proteome</keyword>
<sequence length="69" mass="7097">MASSGTQVLLPQAMDMCMAGQCQVGIPVGLTSHCGPGHKPKKAKKGVMRNVLEGAVAGVLEGALKGHKW</sequence>
<reference evidence="1 2" key="1">
    <citation type="submission" date="2020-02" db="EMBL/GenBank/DDBJ databases">
        <title>Draft genome sequence of Haematococcus lacustris strain NIES-144.</title>
        <authorList>
            <person name="Morimoto D."/>
            <person name="Nakagawa S."/>
            <person name="Yoshida T."/>
            <person name="Sawayama S."/>
        </authorList>
    </citation>
    <scope>NUCLEOTIDE SEQUENCE [LARGE SCALE GENOMIC DNA]</scope>
    <source>
        <strain evidence="1 2">NIES-144</strain>
    </source>
</reference>
<accession>A0A699YEX2</accession>
<comment type="caution">
    <text evidence="1">The sequence shown here is derived from an EMBL/GenBank/DDBJ whole genome shotgun (WGS) entry which is preliminary data.</text>
</comment>
<dbReference type="Proteomes" id="UP000485058">
    <property type="component" value="Unassembled WGS sequence"/>
</dbReference>